<evidence type="ECO:0008006" key="4">
    <source>
        <dbReference type="Google" id="ProtNLM"/>
    </source>
</evidence>
<proteinExistence type="predicted"/>
<dbReference type="Proteomes" id="UP000233425">
    <property type="component" value="Unassembled WGS sequence"/>
</dbReference>
<keyword evidence="1" id="KW-0732">Signal</keyword>
<dbReference type="EMBL" id="NNSR01000074">
    <property type="protein sequence ID" value="PKD26578.1"/>
    <property type="molecule type" value="Genomic_DNA"/>
</dbReference>
<dbReference type="PROSITE" id="PS51257">
    <property type="entry name" value="PROKAR_LIPOPROTEIN"/>
    <property type="match status" value="1"/>
</dbReference>
<accession>A0A2N0UI17</accession>
<keyword evidence="3" id="KW-1185">Reference proteome</keyword>
<protein>
    <recommendedName>
        <fullName evidence="4">DUF4825 domain-containing protein</fullName>
    </recommendedName>
</protein>
<feature type="chain" id="PRO_5014800052" description="DUF4825 domain-containing protein" evidence="1">
    <location>
        <begin position="24"/>
        <end position="147"/>
    </location>
</feature>
<reference evidence="2" key="1">
    <citation type="journal article" date="2018" name="Environ. Microbiol.">
        <title>Sporulation capability and amylosome conservation among diverse human colonic and rumen isolates of the keystone starch-degrader Ruminococcus bromii.</title>
        <authorList>
            <person name="Mukhopadhya I."/>
            <person name="Morais S."/>
            <person name="Laverde-Gomez J."/>
            <person name="Sheridan P.O."/>
            <person name="Walker A.W."/>
            <person name="Kelly W."/>
            <person name="Klieve A.V."/>
            <person name="Ouwerkerk D."/>
            <person name="Duncan S.H."/>
            <person name="Louis P."/>
            <person name="Koropatkin N."/>
            <person name="Cockburn D."/>
            <person name="Kibler R."/>
            <person name="Cooper P.J."/>
            <person name="Sandoval C."/>
            <person name="Crost E."/>
            <person name="Juge N."/>
            <person name="Bayer E.A."/>
            <person name="Flint H.J."/>
        </authorList>
    </citation>
    <scope>NUCLEOTIDE SEQUENCE [LARGE SCALE GENOMIC DNA]</scope>
    <source>
        <strain evidence="2">ATCC 27255</strain>
    </source>
</reference>
<organism evidence="2 3">
    <name type="scientific">Ruminococcus bromii</name>
    <dbReference type="NCBI Taxonomy" id="40518"/>
    <lineage>
        <taxon>Bacteria</taxon>
        <taxon>Bacillati</taxon>
        <taxon>Bacillota</taxon>
        <taxon>Clostridia</taxon>
        <taxon>Eubacteriales</taxon>
        <taxon>Oscillospiraceae</taxon>
        <taxon>Ruminococcus</taxon>
    </lineage>
</organism>
<feature type="signal peptide" evidence="1">
    <location>
        <begin position="1"/>
        <end position="23"/>
    </location>
</feature>
<sequence>MKKLLSLAIAALLTFSCALTAFAAADDSATPDEAKTPVELKIIEPPSKTYFWEDVVLPSESVKNVYADSEHYYAFADKMNAYSFNPMLDLSDAKLEVVYNDGSSESVDPADCTAEVSDPFNYGEVMRTALDAAGNLELDTPYEENLR</sequence>
<evidence type="ECO:0000313" key="2">
    <source>
        <dbReference type="EMBL" id="PKD26578.1"/>
    </source>
</evidence>
<evidence type="ECO:0000313" key="3">
    <source>
        <dbReference type="Proteomes" id="UP000233425"/>
    </source>
</evidence>
<evidence type="ECO:0000256" key="1">
    <source>
        <dbReference type="SAM" id="SignalP"/>
    </source>
</evidence>
<name>A0A2N0UI17_9FIRM</name>
<dbReference type="AlphaFoldDB" id="A0A2N0UI17"/>
<dbReference type="RefSeq" id="WP_101029848.1">
    <property type="nucleotide sequence ID" value="NZ_CABMMZ010000074.1"/>
</dbReference>
<comment type="caution">
    <text evidence="2">The sequence shown here is derived from an EMBL/GenBank/DDBJ whole genome shotgun (WGS) entry which is preliminary data.</text>
</comment>
<gene>
    <name evidence="2" type="ORF">RBATCC27255_01945</name>
</gene>